<feature type="transmembrane region" description="Helical" evidence="1">
    <location>
        <begin position="88"/>
        <end position="113"/>
    </location>
</feature>
<keyword evidence="1" id="KW-1133">Transmembrane helix</keyword>
<name>A0ABD6ADR4_9EURY</name>
<proteinExistence type="predicted"/>
<reference evidence="2 3" key="1">
    <citation type="journal article" date="2019" name="Int. J. Syst. Evol. Microbiol.">
        <title>The Global Catalogue of Microorganisms (GCM) 10K type strain sequencing project: providing services to taxonomists for standard genome sequencing and annotation.</title>
        <authorList>
            <consortium name="The Broad Institute Genomics Platform"/>
            <consortium name="The Broad Institute Genome Sequencing Center for Infectious Disease"/>
            <person name="Wu L."/>
            <person name="Ma J."/>
        </authorList>
    </citation>
    <scope>NUCLEOTIDE SEQUENCE [LARGE SCALE GENOMIC DNA]</scope>
    <source>
        <strain evidence="2 3">PSR21</strain>
    </source>
</reference>
<accession>A0ABD6ADR4</accession>
<gene>
    <name evidence="2" type="ORF">ACFQPE_14680</name>
</gene>
<evidence type="ECO:0000313" key="2">
    <source>
        <dbReference type="EMBL" id="MFC7318028.1"/>
    </source>
</evidence>
<dbReference type="RefSeq" id="WP_276305694.1">
    <property type="nucleotide sequence ID" value="NZ_CP119992.1"/>
</dbReference>
<feature type="transmembrane region" description="Helical" evidence="1">
    <location>
        <begin position="48"/>
        <end position="67"/>
    </location>
</feature>
<keyword evidence="1" id="KW-0472">Membrane</keyword>
<protein>
    <submittedName>
        <fullName evidence="2">Uncharacterized protein</fullName>
    </submittedName>
</protein>
<dbReference type="EMBL" id="JBHTBF010000002">
    <property type="protein sequence ID" value="MFC7318028.1"/>
    <property type="molecule type" value="Genomic_DNA"/>
</dbReference>
<keyword evidence="1" id="KW-0812">Transmembrane</keyword>
<keyword evidence="3" id="KW-1185">Reference proteome</keyword>
<feature type="transmembrane region" description="Helical" evidence="1">
    <location>
        <begin position="21"/>
        <end position="42"/>
    </location>
</feature>
<dbReference type="AlphaFoldDB" id="A0ABD6ADR4"/>
<organism evidence="2 3">
    <name type="scientific">Halomarina halobia</name>
    <dbReference type="NCBI Taxonomy" id="3033386"/>
    <lineage>
        <taxon>Archaea</taxon>
        <taxon>Methanobacteriati</taxon>
        <taxon>Methanobacteriota</taxon>
        <taxon>Stenosarchaea group</taxon>
        <taxon>Halobacteria</taxon>
        <taxon>Halobacteriales</taxon>
        <taxon>Natronomonadaceae</taxon>
        <taxon>Halomarina</taxon>
    </lineage>
</organism>
<sequence length="175" mass="18367">MPPSGVRSWLTAPDIDAPANVVARHVGVFTAAFWVFVLVQSYTSVPVAYLLALYPLLLSAAVIRGSTTDAGSLRDEATRLLYTGGSRWAILFPIGIGIVNGALVGVVERLVSIGALQMLPVVSHLATVWTTDVFFASGIVAFLVYMCVWCPLAYTAVSLLVLIGKAAGGQAVSAT</sequence>
<evidence type="ECO:0000313" key="3">
    <source>
        <dbReference type="Proteomes" id="UP001596547"/>
    </source>
</evidence>
<comment type="caution">
    <text evidence="2">The sequence shown here is derived from an EMBL/GenBank/DDBJ whole genome shotgun (WGS) entry which is preliminary data.</text>
</comment>
<feature type="transmembrane region" description="Helical" evidence="1">
    <location>
        <begin position="133"/>
        <end position="163"/>
    </location>
</feature>
<evidence type="ECO:0000256" key="1">
    <source>
        <dbReference type="SAM" id="Phobius"/>
    </source>
</evidence>
<dbReference type="Proteomes" id="UP001596547">
    <property type="component" value="Unassembled WGS sequence"/>
</dbReference>
<dbReference type="GeneID" id="79315287"/>